<evidence type="ECO:0000313" key="1">
    <source>
        <dbReference type="EMBL" id="TLD40599.1"/>
    </source>
</evidence>
<dbReference type="Proteomes" id="UP000319783">
    <property type="component" value="Unassembled WGS sequence"/>
</dbReference>
<organism evidence="1 2">
    <name type="scientific">Candidatus Jettenia ecosi</name>
    <dbReference type="NCBI Taxonomy" id="2494326"/>
    <lineage>
        <taxon>Bacteria</taxon>
        <taxon>Pseudomonadati</taxon>
        <taxon>Planctomycetota</taxon>
        <taxon>Candidatus Brocadiia</taxon>
        <taxon>Candidatus Brocadiales</taxon>
        <taxon>Candidatus Brocadiaceae</taxon>
        <taxon>Candidatus Jettenia</taxon>
    </lineage>
</organism>
<proteinExistence type="predicted"/>
<protein>
    <submittedName>
        <fullName evidence="1">Uncharacterized protein</fullName>
    </submittedName>
</protein>
<dbReference type="EMBL" id="SULG01000091">
    <property type="protein sequence ID" value="TLD40599.1"/>
    <property type="molecule type" value="Genomic_DNA"/>
</dbReference>
<comment type="caution">
    <text evidence="1">The sequence shown here is derived from an EMBL/GenBank/DDBJ whole genome shotgun (WGS) entry which is preliminary data.</text>
</comment>
<gene>
    <name evidence="1" type="ORF">JETT_3135</name>
</gene>
<reference evidence="1 2" key="1">
    <citation type="submission" date="2019-04" db="EMBL/GenBank/DDBJ databases">
        <title>Genome of a novel bacterium Candidatus Jettenia ecosi reconstructed from metagenome of an anammox bioreactor.</title>
        <authorList>
            <person name="Mardanov A.V."/>
            <person name="Beletsky A.V."/>
            <person name="Ravin N.V."/>
            <person name="Botchkova E.A."/>
            <person name="Litti Y.V."/>
            <person name="Nozhevnikova A.N."/>
        </authorList>
    </citation>
    <scope>NUCLEOTIDE SEQUENCE [LARGE SCALE GENOMIC DNA]</scope>
    <source>
        <strain evidence="1">J2</strain>
    </source>
</reference>
<evidence type="ECO:0000313" key="2">
    <source>
        <dbReference type="Proteomes" id="UP000319783"/>
    </source>
</evidence>
<sequence>MKREKFIKRTFPCYKPTRVFGSQKANETQHQLLQLACLW</sequence>
<name>A0A533Q8Q5_9BACT</name>
<dbReference type="AlphaFoldDB" id="A0A533Q8Q5"/>
<accession>A0A533Q8Q5</accession>